<dbReference type="Pfam" id="PF00440">
    <property type="entry name" value="TetR_N"/>
    <property type="match status" value="1"/>
</dbReference>
<dbReference type="SUPFAM" id="SSF46689">
    <property type="entry name" value="Homeodomain-like"/>
    <property type="match status" value="1"/>
</dbReference>
<name>A0A328AC78_9CAUL</name>
<feature type="DNA-binding region" description="H-T-H motif" evidence="2">
    <location>
        <begin position="45"/>
        <end position="64"/>
    </location>
</feature>
<dbReference type="EMBL" id="QFYQ01000002">
    <property type="protein sequence ID" value="RAK51796.1"/>
    <property type="molecule type" value="Genomic_DNA"/>
</dbReference>
<evidence type="ECO:0000256" key="2">
    <source>
        <dbReference type="PROSITE-ProRule" id="PRU00335"/>
    </source>
</evidence>
<keyword evidence="1 2" id="KW-0238">DNA-binding</keyword>
<keyword evidence="6" id="KW-1185">Reference proteome</keyword>
<dbReference type="InterPro" id="IPR009057">
    <property type="entry name" value="Homeodomain-like_sf"/>
</dbReference>
<dbReference type="Proteomes" id="UP000249254">
    <property type="component" value="Unassembled WGS sequence"/>
</dbReference>
<dbReference type="AlphaFoldDB" id="A0A328AC78"/>
<dbReference type="PRINTS" id="PR00455">
    <property type="entry name" value="HTHTETR"/>
</dbReference>
<gene>
    <name evidence="5" type="ORF">DJ017_18420</name>
</gene>
<dbReference type="Gene3D" id="1.10.357.10">
    <property type="entry name" value="Tetracycline Repressor, domain 2"/>
    <property type="match status" value="1"/>
</dbReference>
<dbReference type="PROSITE" id="PS50977">
    <property type="entry name" value="HTH_TETR_2"/>
    <property type="match status" value="1"/>
</dbReference>
<dbReference type="GO" id="GO:0003677">
    <property type="term" value="F:DNA binding"/>
    <property type="evidence" value="ECO:0007669"/>
    <property type="project" value="UniProtKB-UniRule"/>
</dbReference>
<dbReference type="InterPro" id="IPR036271">
    <property type="entry name" value="Tet_transcr_reg_TetR-rel_C_sf"/>
</dbReference>
<dbReference type="PANTHER" id="PTHR30328:SF54">
    <property type="entry name" value="HTH-TYPE TRANSCRIPTIONAL REPRESSOR SCO4008"/>
    <property type="match status" value="1"/>
</dbReference>
<sequence length="223" mass="24935">MDDAKTMASAGAQRPPGEADADRVRTNILEIATEEFAAKGLTGARIDEIAERTLTSKRMIYYHFGGKEGLYRAVLAHCYGRIRTIESTLDLGGRPPLEALAHLVRFTFDYQVANEDFIRLVMVENIHRAEYVSQMPELQALNLKVIELLRGICERGAAEGVIRPDVDPTDLHMSISALCFFNVANRHTFSVIHEVDMMSIAAKTARRETIVEMVLRYVRPAAA</sequence>
<dbReference type="Pfam" id="PF17938">
    <property type="entry name" value="TetR_C_29"/>
    <property type="match status" value="1"/>
</dbReference>
<dbReference type="InterPro" id="IPR041474">
    <property type="entry name" value="NicS_C"/>
</dbReference>
<feature type="region of interest" description="Disordered" evidence="3">
    <location>
        <begin position="1"/>
        <end position="20"/>
    </location>
</feature>
<evidence type="ECO:0000259" key="4">
    <source>
        <dbReference type="PROSITE" id="PS50977"/>
    </source>
</evidence>
<organism evidence="5 6">
    <name type="scientific">Phenylobacterium soli</name>
    <dbReference type="NCBI Taxonomy" id="2170551"/>
    <lineage>
        <taxon>Bacteria</taxon>
        <taxon>Pseudomonadati</taxon>
        <taxon>Pseudomonadota</taxon>
        <taxon>Alphaproteobacteria</taxon>
        <taxon>Caulobacterales</taxon>
        <taxon>Caulobacteraceae</taxon>
        <taxon>Phenylobacterium</taxon>
    </lineage>
</organism>
<feature type="domain" description="HTH tetR-type" evidence="4">
    <location>
        <begin position="22"/>
        <end position="82"/>
    </location>
</feature>
<evidence type="ECO:0000256" key="1">
    <source>
        <dbReference type="ARBA" id="ARBA00023125"/>
    </source>
</evidence>
<evidence type="ECO:0000313" key="5">
    <source>
        <dbReference type="EMBL" id="RAK51796.1"/>
    </source>
</evidence>
<protein>
    <submittedName>
        <fullName evidence="5">TetR/AcrR family transcriptional regulator</fullName>
    </submittedName>
</protein>
<proteinExistence type="predicted"/>
<accession>A0A328AC78</accession>
<evidence type="ECO:0000256" key="3">
    <source>
        <dbReference type="SAM" id="MobiDB-lite"/>
    </source>
</evidence>
<dbReference type="SUPFAM" id="SSF48498">
    <property type="entry name" value="Tetracyclin repressor-like, C-terminal domain"/>
    <property type="match status" value="1"/>
</dbReference>
<dbReference type="RefSeq" id="WP_111530358.1">
    <property type="nucleotide sequence ID" value="NZ_JBHRSG010000003.1"/>
</dbReference>
<reference evidence="6" key="1">
    <citation type="submission" date="2018-05" db="EMBL/GenBank/DDBJ databases">
        <authorList>
            <person name="Li X."/>
        </authorList>
    </citation>
    <scope>NUCLEOTIDE SEQUENCE [LARGE SCALE GENOMIC DNA]</scope>
    <source>
        <strain evidence="6">LX32</strain>
    </source>
</reference>
<comment type="caution">
    <text evidence="5">The sequence shown here is derived from an EMBL/GenBank/DDBJ whole genome shotgun (WGS) entry which is preliminary data.</text>
</comment>
<dbReference type="InterPro" id="IPR001647">
    <property type="entry name" value="HTH_TetR"/>
</dbReference>
<dbReference type="OrthoDB" id="2356263at2"/>
<dbReference type="PANTHER" id="PTHR30328">
    <property type="entry name" value="TRANSCRIPTIONAL REPRESSOR"/>
    <property type="match status" value="1"/>
</dbReference>
<evidence type="ECO:0000313" key="6">
    <source>
        <dbReference type="Proteomes" id="UP000249254"/>
    </source>
</evidence>
<dbReference type="InterPro" id="IPR050109">
    <property type="entry name" value="HTH-type_TetR-like_transc_reg"/>
</dbReference>